<dbReference type="InterPro" id="IPR013783">
    <property type="entry name" value="Ig-like_fold"/>
</dbReference>
<keyword evidence="3" id="KW-0677">Repeat</keyword>
<dbReference type="AlphaFoldDB" id="A0A151IE47"/>
<dbReference type="InterPro" id="IPR036179">
    <property type="entry name" value="Ig-like_dom_sf"/>
</dbReference>
<dbReference type="Gene3D" id="2.60.40.10">
    <property type="entry name" value="Immunoglobulins"/>
    <property type="match status" value="1"/>
</dbReference>
<evidence type="ECO:0000256" key="4">
    <source>
        <dbReference type="ARBA" id="ARBA00023319"/>
    </source>
</evidence>
<dbReference type="PROSITE" id="PS50835">
    <property type="entry name" value="IG_LIKE"/>
    <property type="match status" value="1"/>
</dbReference>
<accession>A0A151IE47</accession>
<proteinExistence type="predicted"/>
<evidence type="ECO:0000256" key="2">
    <source>
        <dbReference type="ARBA" id="ARBA00022490"/>
    </source>
</evidence>
<dbReference type="Gene3D" id="1.20.58.60">
    <property type="match status" value="1"/>
</dbReference>
<dbReference type="FunFam" id="2.60.40.10:FF:000425">
    <property type="entry name" value="Myosin light chain kinase"/>
    <property type="match status" value="1"/>
</dbReference>
<dbReference type="Pfam" id="PF07679">
    <property type="entry name" value="I-set"/>
    <property type="match status" value="1"/>
</dbReference>
<feature type="domain" description="Ig-like" evidence="6">
    <location>
        <begin position="975"/>
        <end position="1063"/>
    </location>
</feature>
<organism evidence="7 8">
    <name type="scientific">Cyphomyrmex costatus</name>
    <dbReference type="NCBI Taxonomy" id="456900"/>
    <lineage>
        <taxon>Eukaryota</taxon>
        <taxon>Metazoa</taxon>
        <taxon>Ecdysozoa</taxon>
        <taxon>Arthropoda</taxon>
        <taxon>Hexapoda</taxon>
        <taxon>Insecta</taxon>
        <taxon>Pterygota</taxon>
        <taxon>Neoptera</taxon>
        <taxon>Endopterygota</taxon>
        <taxon>Hymenoptera</taxon>
        <taxon>Apocrita</taxon>
        <taxon>Aculeata</taxon>
        <taxon>Formicoidea</taxon>
        <taxon>Formicidae</taxon>
        <taxon>Myrmicinae</taxon>
        <taxon>Cyphomyrmex</taxon>
    </lineage>
</organism>
<dbReference type="PANTHER" id="PTHR13817">
    <property type="entry name" value="TITIN"/>
    <property type="match status" value="1"/>
</dbReference>
<gene>
    <name evidence="7" type="ORF">ALC62_10332</name>
</gene>
<dbReference type="InterPro" id="IPR007110">
    <property type="entry name" value="Ig-like_dom"/>
</dbReference>
<dbReference type="EMBL" id="KQ977895">
    <property type="protein sequence ID" value="KYM98945.1"/>
    <property type="molecule type" value="Genomic_DNA"/>
</dbReference>
<name>A0A151IE47_9HYME</name>
<dbReference type="Pfam" id="PF25101">
    <property type="entry name" value="Spectrin_7"/>
    <property type="match status" value="1"/>
</dbReference>
<dbReference type="InterPro" id="IPR013098">
    <property type="entry name" value="Ig_I-set"/>
</dbReference>
<dbReference type="InterPro" id="IPR003598">
    <property type="entry name" value="Ig_sub2"/>
</dbReference>
<keyword evidence="2" id="KW-0963">Cytoplasm</keyword>
<sequence>MMIDGPDLMAHVHPERSVEMNSEIVMQRNEDTSQQIISPTTTISTIAVQSGEMRVVIALLQEFQDKAIKITKSTERLVSSGHFAGEQATKQAFAILSTATDYINNLDQYNMLLNKTMAFFDLAQSAIIKLDQFEIQLITTEHPYSTRLARLHAQILAMIENVISKPLSEGYALLDITGREAPDKHNILQAWLTNIAKIFLQKHQNMGSDLAMAYDFRQIHCQFLVELENKSEEVDHLEILPITEHPDEIQKYELQLKIKNLEDELTKIKIAIVKRIELSTIYIQFYEIVEELTYEIDFIDNKLKNENVIDEATFNELKERWKSFEFLYNKLDNHAKTLLNETNNIDDFYLDVSQTCLCVQTLLEKFANRQLIITEWWKKWQITVEVIRQRRMEYEQKVEESKETLAWITKFEMTLYPVITTPSSRITDILDNLQDARIRISSKLNNALHELDTKIESIQVFVEREDLLGSPPSLPVSPLKKGKIDFKYDIIQHLLIYMYVLEYINYSPFVIFKIERKIEEAKQESECASNSTKLIDVDDSLNKFNILKSFITESLLQIRTKSEKIIGNIRLQEPLELAIQDIEKLNRMIDSVHIKFELFQTETSNRLEEHLHLCIFRKDIEKINSDLRELNEQLKEMDGRIGDNLSVLKTTLTTFEQFEQTITILDRQIETFVKKTEETIVPLTSQVTDEILSLHNRWDHLKKHVRDTKKRMHLSTDYFVLLEEAKQWIREGNKLLVITARKATTVRVPEEAIDLLREIDVYIKPGEDQQEKRIEKLRQLSTIIFGTDRLPQFNEIIVENRQMLDSFAVSSSELRTLSQNLQNAEDLREKLQIETLKADKKLQAVKIEMVAVEAAKIEAEDSKKLPEQFAAETLDKTEIEAKKLKEEQTQKIVPSISHSISAQTDETIVEKTIHKASTVTTKEIHILQKMEIEKDIPVIQTEISPSGKLVSKEICHELLEHAKKTQINEVVSVAPEFTVPLNNATVQEGKEFSFECHLIGQPIPKIVWYKDGISILNNSDYLATYANGVCILKIEETFAEDSAKYTCRAFNIHGSVETSATLTVKGNLIYELDMQIFY</sequence>
<keyword evidence="4" id="KW-0393">Immunoglobulin domain</keyword>
<dbReference type="PANTHER" id="PTHR13817:SF166">
    <property type="entry name" value="NEURONAL IGCAM-RELATED"/>
    <property type="match status" value="1"/>
</dbReference>
<evidence type="ECO:0000313" key="8">
    <source>
        <dbReference type="Proteomes" id="UP000078542"/>
    </source>
</evidence>
<dbReference type="STRING" id="456900.A0A151IE47"/>
<dbReference type="SMART" id="SM00408">
    <property type="entry name" value="IGc2"/>
    <property type="match status" value="1"/>
</dbReference>
<evidence type="ECO:0000256" key="5">
    <source>
        <dbReference type="SAM" id="Coils"/>
    </source>
</evidence>
<reference evidence="7 8" key="1">
    <citation type="submission" date="2016-03" db="EMBL/GenBank/DDBJ databases">
        <title>Cyphomyrmex costatus WGS genome.</title>
        <authorList>
            <person name="Nygaard S."/>
            <person name="Hu H."/>
            <person name="Boomsma J."/>
            <person name="Zhang G."/>
        </authorList>
    </citation>
    <scope>NUCLEOTIDE SEQUENCE [LARGE SCALE GENOMIC DNA]</scope>
    <source>
        <strain evidence="7">MS0001</strain>
        <tissue evidence="7">Whole body</tissue>
    </source>
</reference>
<evidence type="ECO:0000259" key="6">
    <source>
        <dbReference type="PROSITE" id="PS50835"/>
    </source>
</evidence>
<evidence type="ECO:0000256" key="3">
    <source>
        <dbReference type="ARBA" id="ARBA00022737"/>
    </source>
</evidence>
<dbReference type="InterPro" id="IPR058157">
    <property type="entry name" value="Spectrin_met"/>
</dbReference>
<evidence type="ECO:0000256" key="1">
    <source>
        <dbReference type="ARBA" id="ARBA00004496"/>
    </source>
</evidence>
<keyword evidence="5" id="KW-0175">Coiled coil</keyword>
<protein>
    <submittedName>
        <fullName evidence="7">Titin</fullName>
    </submittedName>
</protein>
<dbReference type="InterPro" id="IPR050964">
    <property type="entry name" value="Striated_Muscle_Regulatory"/>
</dbReference>
<keyword evidence="8" id="KW-1185">Reference proteome</keyword>
<dbReference type="SMART" id="SM00409">
    <property type="entry name" value="IG"/>
    <property type="match status" value="1"/>
</dbReference>
<dbReference type="InterPro" id="IPR003599">
    <property type="entry name" value="Ig_sub"/>
</dbReference>
<evidence type="ECO:0000313" key="7">
    <source>
        <dbReference type="EMBL" id="KYM98945.1"/>
    </source>
</evidence>
<dbReference type="GO" id="GO:0005737">
    <property type="term" value="C:cytoplasm"/>
    <property type="evidence" value="ECO:0007669"/>
    <property type="project" value="UniProtKB-SubCell"/>
</dbReference>
<dbReference type="SUPFAM" id="SSF48726">
    <property type="entry name" value="Immunoglobulin"/>
    <property type="match status" value="1"/>
</dbReference>
<dbReference type="Proteomes" id="UP000078542">
    <property type="component" value="Unassembled WGS sequence"/>
</dbReference>
<dbReference type="SUPFAM" id="SSF46966">
    <property type="entry name" value="Spectrin repeat"/>
    <property type="match status" value="1"/>
</dbReference>
<comment type="subcellular location">
    <subcellularLocation>
        <location evidence="1">Cytoplasm</location>
    </subcellularLocation>
</comment>
<feature type="coiled-coil region" evidence="5">
    <location>
        <begin position="814"/>
        <end position="841"/>
    </location>
</feature>